<feature type="transmembrane region" description="Helical" evidence="1">
    <location>
        <begin position="173"/>
        <end position="194"/>
    </location>
</feature>
<feature type="transmembrane region" description="Helical" evidence="1">
    <location>
        <begin position="278"/>
        <end position="296"/>
    </location>
</feature>
<dbReference type="EMBL" id="AZCN01000008">
    <property type="protein sequence ID" value="KRK18767.1"/>
    <property type="molecule type" value="Genomic_DNA"/>
</dbReference>
<dbReference type="InterPro" id="IPR002656">
    <property type="entry name" value="Acyl_transf_3_dom"/>
</dbReference>
<dbReference type="InterPro" id="IPR052734">
    <property type="entry name" value="Nod_factor_acetyltransferase"/>
</dbReference>
<feature type="transmembrane region" description="Helical" evidence="1">
    <location>
        <begin position="119"/>
        <end position="144"/>
    </location>
</feature>
<dbReference type="eggNOG" id="COG3594">
    <property type="taxonomic scope" value="Bacteria"/>
</dbReference>
<gene>
    <name evidence="3" type="ORF">FD22_GL002322</name>
</gene>
<feature type="transmembrane region" description="Helical" evidence="1">
    <location>
        <begin position="302"/>
        <end position="322"/>
    </location>
</feature>
<keyword evidence="3" id="KW-0808">Transferase</keyword>
<dbReference type="PANTHER" id="PTHR37312:SF1">
    <property type="entry name" value="MEMBRANE-BOUND ACYLTRANSFERASE YKRP-RELATED"/>
    <property type="match status" value="1"/>
</dbReference>
<feature type="transmembrane region" description="Helical" evidence="1">
    <location>
        <begin position="81"/>
        <end position="99"/>
    </location>
</feature>
<protein>
    <submittedName>
        <fullName evidence="3">Acyltransferase 3</fullName>
    </submittedName>
</protein>
<sequence length="340" mass="38772">MHKGGVILMSGKRRIAWIDIAKAIGIIAVVVGHAYPEHDTFYNVLYWWHMPLFFMIGGFFLRPLQVGQFKTFAQHKLVPLLREYFGFGLFLTLVSAWVTPEKRQGLAQGLSDLLYGGTHLNGVLSAFWYMTVYLLAVTLLTVIISFVPQNWLRWLIITVAFLVGTAYSNAGDLFGFALPGDADVTLCALFYMYAGRELFRYQRQRLRSNWWLSVIVALSSAGIMAQQLGVIDLHLYMKSHEITSQSLALILPLILCSAIFMLAYWLQFTPFVNGLTFVGKHTMIIMYLHKLVFAIFERLAGGSWLLLAIAGLMIPIMVMVSFERLKESRQRLFWLTPRLQ</sequence>
<evidence type="ECO:0000259" key="2">
    <source>
        <dbReference type="Pfam" id="PF01757"/>
    </source>
</evidence>
<keyword evidence="1" id="KW-1133">Transmembrane helix</keyword>
<dbReference type="GO" id="GO:0016747">
    <property type="term" value="F:acyltransferase activity, transferring groups other than amino-acyl groups"/>
    <property type="evidence" value="ECO:0007669"/>
    <property type="project" value="InterPro"/>
</dbReference>
<feature type="domain" description="Acyltransferase 3" evidence="2">
    <location>
        <begin position="15"/>
        <end position="319"/>
    </location>
</feature>
<dbReference type="Pfam" id="PF01757">
    <property type="entry name" value="Acyl_transf_3"/>
    <property type="match status" value="1"/>
</dbReference>
<feature type="transmembrane region" description="Helical" evidence="1">
    <location>
        <begin position="41"/>
        <end position="61"/>
    </location>
</feature>
<organism evidence="3 4">
    <name type="scientific">Loigolactobacillus coryniformis subsp. coryniformis KCTC 3167 = DSM 20001</name>
    <dbReference type="NCBI Taxonomy" id="913848"/>
    <lineage>
        <taxon>Bacteria</taxon>
        <taxon>Bacillati</taxon>
        <taxon>Bacillota</taxon>
        <taxon>Bacilli</taxon>
        <taxon>Lactobacillales</taxon>
        <taxon>Lactobacillaceae</taxon>
        <taxon>Loigolactobacillus</taxon>
    </lineage>
</organism>
<feature type="transmembrane region" description="Helical" evidence="1">
    <location>
        <begin position="206"/>
        <end position="226"/>
    </location>
</feature>
<evidence type="ECO:0000313" key="4">
    <source>
        <dbReference type="Proteomes" id="UP000051181"/>
    </source>
</evidence>
<keyword evidence="1" id="KW-0812">Transmembrane</keyword>
<proteinExistence type="predicted"/>
<dbReference type="PANTHER" id="PTHR37312">
    <property type="entry name" value="MEMBRANE-BOUND ACYLTRANSFERASE YKRP-RELATED"/>
    <property type="match status" value="1"/>
</dbReference>
<name>A0A0R1FAR0_9LACO</name>
<feature type="transmembrane region" description="Helical" evidence="1">
    <location>
        <begin position="151"/>
        <end position="167"/>
    </location>
</feature>
<keyword evidence="1" id="KW-0472">Membrane</keyword>
<dbReference type="AlphaFoldDB" id="A0A0R1FAR0"/>
<accession>A0A0R1FAR0</accession>
<dbReference type="PATRIC" id="fig|913848.6.peg.2371"/>
<feature type="transmembrane region" description="Helical" evidence="1">
    <location>
        <begin position="246"/>
        <end position="266"/>
    </location>
</feature>
<reference evidence="3 4" key="1">
    <citation type="journal article" date="2015" name="Genome Announc.">
        <title>Expanding the biotechnology potential of lactobacilli through comparative genomics of 213 strains and associated genera.</title>
        <authorList>
            <person name="Sun Z."/>
            <person name="Harris H.M."/>
            <person name="McCann A."/>
            <person name="Guo C."/>
            <person name="Argimon S."/>
            <person name="Zhang W."/>
            <person name="Yang X."/>
            <person name="Jeffery I.B."/>
            <person name="Cooney J.C."/>
            <person name="Kagawa T.F."/>
            <person name="Liu W."/>
            <person name="Song Y."/>
            <person name="Salvetti E."/>
            <person name="Wrobel A."/>
            <person name="Rasinkangas P."/>
            <person name="Parkhill J."/>
            <person name="Rea M.C."/>
            <person name="O'Sullivan O."/>
            <person name="Ritari J."/>
            <person name="Douillard F.P."/>
            <person name="Paul Ross R."/>
            <person name="Yang R."/>
            <person name="Briner A.E."/>
            <person name="Felis G.E."/>
            <person name="de Vos W.M."/>
            <person name="Barrangou R."/>
            <person name="Klaenhammer T.R."/>
            <person name="Caufield P.W."/>
            <person name="Cui Y."/>
            <person name="Zhang H."/>
            <person name="O'Toole P.W."/>
        </authorList>
    </citation>
    <scope>NUCLEOTIDE SEQUENCE [LARGE SCALE GENOMIC DNA]</scope>
    <source>
        <strain evidence="3 4">DSM 20001</strain>
    </source>
</reference>
<keyword evidence="3" id="KW-0012">Acyltransferase</keyword>
<feature type="transmembrane region" description="Helical" evidence="1">
    <location>
        <begin position="15"/>
        <end position="35"/>
    </location>
</feature>
<comment type="caution">
    <text evidence="3">The sequence shown here is derived from an EMBL/GenBank/DDBJ whole genome shotgun (WGS) entry which is preliminary data.</text>
</comment>
<dbReference type="Proteomes" id="UP000051181">
    <property type="component" value="Unassembled WGS sequence"/>
</dbReference>
<evidence type="ECO:0000313" key="3">
    <source>
        <dbReference type="EMBL" id="KRK18767.1"/>
    </source>
</evidence>
<evidence type="ECO:0000256" key="1">
    <source>
        <dbReference type="SAM" id="Phobius"/>
    </source>
</evidence>